<gene>
    <name evidence="2" type="ORF">FLAG1_10283</name>
</gene>
<evidence type="ECO:0000313" key="2">
    <source>
        <dbReference type="EMBL" id="KPA36923.1"/>
    </source>
</evidence>
<evidence type="ECO:0000313" key="3">
    <source>
        <dbReference type="Proteomes" id="UP000037904"/>
    </source>
</evidence>
<dbReference type="EMBL" id="JXCE01000515">
    <property type="protein sequence ID" value="KPA36923.1"/>
    <property type="molecule type" value="Genomic_DNA"/>
</dbReference>
<dbReference type="Proteomes" id="UP000037904">
    <property type="component" value="Unassembled WGS sequence"/>
</dbReference>
<accession>A0A0M9ENZ8</accession>
<feature type="region of interest" description="Disordered" evidence="1">
    <location>
        <begin position="54"/>
        <end position="73"/>
    </location>
</feature>
<sequence>MSSKRVESLTSSAAQRVPEDDDYEIIEIIGSDYEDEWDDCEAPLQVKQKASTVTSAISEPKTNKKLTKKETSQEKARKQIAAAFKFLEPEIKSKNYPAPLVEDH</sequence>
<evidence type="ECO:0000256" key="1">
    <source>
        <dbReference type="SAM" id="MobiDB-lite"/>
    </source>
</evidence>
<dbReference type="AlphaFoldDB" id="A0A0M9ENZ8"/>
<comment type="caution">
    <text evidence="2">The sequence shown here is derived from an EMBL/GenBank/DDBJ whole genome shotgun (WGS) entry which is preliminary data.</text>
</comment>
<organism evidence="2 3">
    <name type="scientific">Fusarium langsethiae</name>
    <dbReference type="NCBI Taxonomy" id="179993"/>
    <lineage>
        <taxon>Eukaryota</taxon>
        <taxon>Fungi</taxon>
        <taxon>Dikarya</taxon>
        <taxon>Ascomycota</taxon>
        <taxon>Pezizomycotina</taxon>
        <taxon>Sordariomycetes</taxon>
        <taxon>Hypocreomycetidae</taxon>
        <taxon>Hypocreales</taxon>
        <taxon>Nectriaceae</taxon>
        <taxon>Fusarium</taxon>
    </lineage>
</organism>
<reference evidence="2 3" key="1">
    <citation type="submission" date="2015-04" db="EMBL/GenBank/DDBJ databases">
        <title>The draft genome sequence of Fusarium langsethiae, a T-2/HT-2 mycotoxin producer.</title>
        <authorList>
            <person name="Lysoe E."/>
            <person name="Divon H.H."/>
            <person name="Terzi V."/>
            <person name="Orru L."/>
            <person name="Lamontanara A."/>
            <person name="Kolseth A.-K."/>
            <person name="Frandsen R.J."/>
            <person name="Nielsen K."/>
            <person name="Thrane U."/>
        </authorList>
    </citation>
    <scope>NUCLEOTIDE SEQUENCE [LARGE SCALE GENOMIC DNA]</scope>
    <source>
        <strain evidence="2 3">Fl201059</strain>
    </source>
</reference>
<keyword evidence="3" id="KW-1185">Reference proteome</keyword>
<feature type="region of interest" description="Disordered" evidence="1">
    <location>
        <begin position="1"/>
        <end position="20"/>
    </location>
</feature>
<name>A0A0M9ENZ8_FUSLA</name>
<protein>
    <submittedName>
        <fullName evidence="2">Uncharacterized protein</fullName>
    </submittedName>
</protein>
<dbReference type="OrthoDB" id="10399215at2759"/>
<proteinExistence type="predicted"/>